<dbReference type="eggNOG" id="COG1587">
    <property type="taxonomic scope" value="Bacteria"/>
</dbReference>
<protein>
    <submittedName>
        <fullName evidence="2">Uroporphyrinogen-III synthase</fullName>
        <ecNumber evidence="2">4.2.1.75</ecNumber>
    </submittedName>
</protein>
<dbReference type="EMBL" id="AONH01000001">
    <property type="protein sequence ID" value="KGM89551.1"/>
    <property type="molecule type" value="Genomic_DNA"/>
</dbReference>
<name>A0A0A0HRG6_9RHOB</name>
<dbReference type="InterPro" id="IPR003754">
    <property type="entry name" value="4pyrrol_synth_uPrphyn_synth"/>
</dbReference>
<organism evidence="2 3">
    <name type="scientific">Roseovarius mucosus DSM 17069</name>
    <dbReference type="NCBI Taxonomy" id="1288298"/>
    <lineage>
        <taxon>Bacteria</taxon>
        <taxon>Pseudomonadati</taxon>
        <taxon>Pseudomonadota</taxon>
        <taxon>Alphaproteobacteria</taxon>
        <taxon>Rhodobacterales</taxon>
        <taxon>Roseobacteraceae</taxon>
        <taxon>Roseovarius</taxon>
    </lineage>
</organism>
<gene>
    <name evidence="2" type="ORF">rosmuc_00144</name>
</gene>
<dbReference type="Pfam" id="PF02602">
    <property type="entry name" value="HEM4"/>
    <property type="match status" value="1"/>
</dbReference>
<sequence length="243" mass="25443">MTVTILITRPEPEARRMAVEVQALCDAVAVVISPVMRIAYDGVLPEMSGEEVLIFTSRHGVEGFCRLSARRDFTCYAVGDATAEAAEAQGMRAISAGGDAEALLARIAAEGGHGPFVHLRGAHVAADIAGALRAAGHMARDAVVYDQVESALSAEAQALLGGAEPVILPLMSPRTARIVLGQAGPITAPLYIAAISRKVADNVPEGVAQRVDIAETPDLPGMLALVQHQVQMAKRLEGGKRPQ</sequence>
<dbReference type="HOGENOM" id="CLU_011276_10_0_5"/>
<dbReference type="InterPro" id="IPR036108">
    <property type="entry name" value="4pyrrol_syn_uPrphyn_synt_sf"/>
</dbReference>
<dbReference type="OrthoDB" id="7204250at2"/>
<dbReference type="Proteomes" id="UP000030021">
    <property type="component" value="Unassembled WGS sequence"/>
</dbReference>
<dbReference type="Gene3D" id="3.40.50.10090">
    <property type="match status" value="1"/>
</dbReference>
<dbReference type="RefSeq" id="WP_037276113.1">
    <property type="nucleotide sequence ID" value="NZ_KN293991.1"/>
</dbReference>
<dbReference type="STRING" id="215743.ROSMUCSMR3_02110"/>
<dbReference type="GO" id="GO:0004852">
    <property type="term" value="F:uroporphyrinogen-III synthase activity"/>
    <property type="evidence" value="ECO:0007669"/>
    <property type="project" value="UniProtKB-EC"/>
</dbReference>
<accession>A0A0A0HRG6</accession>
<evidence type="ECO:0000313" key="3">
    <source>
        <dbReference type="Proteomes" id="UP000030021"/>
    </source>
</evidence>
<dbReference type="SUPFAM" id="SSF69618">
    <property type="entry name" value="HemD-like"/>
    <property type="match status" value="1"/>
</dbReference>
<keyword evidence="2" id="KW-0456">Lyase</keyword>
<dbReference type="CDD" id="cd06578">
    <property type="entry name" value="HemD"/>
    <property type="match status" value="1"/>
</dbReference>
<dbReference type="PATRIC" id="fig|1288298.3.peg.142"/>
<dbReference type="EC" id="4.2.1.75" evidence="2"/>
<dbReference type="AlphaFoldDB" id="A0A0A0HRG6"/>
<dbReference type="GO" id="GO:0033014">
    <property type="term" value="P:tetrapyrrole biosynthetic process"/>
    <property type="evidence" value="ECO:0007669"/>
    <property type="project" value="InterPro"/>
</dbReference>
<comment type="caution">
    <text evidence="2">The sequence shown here is derived from an EMBL/GenBank/DDBJ whole genome shotgun (WGS) entry which is preliminary data.</text>
</comment>
<evidence type="ECO:0000313" key="2">
    <source>
        <dbReference type="EMBL" id="KGM89551.1"/>
    </source>
</evidence>
<proteinExistence type="predicted"/>
<evidence type="ECO:0000259" key="1">
    <source>
        <dbReference type="Pfam" id="PF02602"/>
    </source>
</evidence>
<reference evidence="2 3" key="1">
    <citation type="submission" date="2013-01" db="EMBL/GenBank/DDBJ databases">
        <authorList>
            <person name="Fiebig A."/>
            <person name="Goeker M."/>
            <person name="Klenk H.-P.P."/>
        </authorList>
    </citation>
    <scope>NUCLEOTIDE SEQUENCE [LARGE SCALE GENOMIC DNA]</scope>
    <source>
        <strain evidence="2 3">DSM 17069</strain>
    </source>
</reference>
<feature type="domain" description="Tetrapyrrole biosynthesis uroporphyrinogen III synthase" evidence="1">
    <location>
        <begin position="30"/>
        <end position="223"/>
    </location>
</feature>